<dbReference type="InterPro" id="IPR004107">
    <property type="entry name" value="Integrase_SAM-like_N"/>
</dbReference>
<feature type="domain" description="Core-binding (CB)" evidence="11">
    <location>
        <begin position="1"/>
        <end position="83"/>
    </location>
</feature>
<dbReference type="GO" id="GO:0015074">
    <property type="term" value="P:DNA integration"/>
    <property type="evidence" value="ECO:0007669"/>
    <property type="project" value="UniProtKB-KW"/>
</dbReference>
<evidence type="ECO:0000256" key="2">
    <source>
        <dbReference type="ARBA" id="ARBA00022490"/>
    </source>
</evidence>
<dbReference type="InterPro" id="IPR044068">
    <property type="entry name" value="CB"/>
</dbReference>
<evidence type="ECO:0000256" key="7">
    <source>
        <dbReference type="ARBA" id="ARBA00023172"/>
    </source>
</evidence>
<evidence type="ECO:0000256" key="8">
    <source>
        <dbReference type="ARBA" id="ARBA00023306"/>
    </source>
</evidence>
<dbReference type="Gene3D" id="1.10.150.130">
    <property type="match status" value="1"/>
</dbReference>
<organism evidence="12 13">
    <name type="scientific">Prevotella denticola</name>
    <dbReference type="NCBI Taxonomy" id="28129"/>
    <lineage>
        <taxon>Bacteria</taxon>
        <taxon>Pseudomonadati</taxon>
        <taxon>Bacteroidota</taxon>
        <taxon>Bacteroidia</taxon>
        <taxon>Bacteroidales</taxon>
        <taxon>Prevotellaceae</taxon>
        <taxon>Prevotella</taxon>
    </lineage>
</organism>
<feature type="domain" description="Tyr recombinase" evidence="10">
    <location>
        <begin position="104"/>
        <end position="286"/>
    </location>
</feature>
<name>A0A379E589_9BACT</name>
<keyword evidence="3" id="KW-0132">Cell division</keyword>
<dbReference type="InterPro" id="IPR011010">
    <property type="entry name" value="DNA_brk_join_enz"/>
</dbReference>
<evidence type="ECO:0000313" key="12">
    <source>
        <dbReference type="EMBL" id="SUB87600.1"/>
    </source>
</evidence>
<dbReference type="Pfam" id="PF00589">
    <property type="entry name" value="Phage_integrase"/>
    <property type="match status" value="1"/>
</dbReference>
<gene>
    <name evidence="12" type="primary">xerC_4</name>
    <name evidence="12" type="ORF">NCTC13067_01276</name>
</gene>
<accession>A0A379E589</accession>
<dbReference type="Pfam" id="PF02899">
    <property type="entry name" value="Phage_int_SAM_1"/>
    <property type="match status" value="1"/>
</dbReference>
<keyword evidence="5" id="KW-0229">DNA integration</keyword>
<dbReference type="PROSITE" id="PS51898">
    <property type="entry name" value="TYR_RECOMBINASE"/>
    <property type="match status" value="1"/>
</dbReference>
<evidence type="ECO:0000256" key="3">
    <source>
        <dbReference type="ARBA" id="ARBA00022618"/>
    </source>
</evidence>
<evidence type="ECO:0000256" key="6">
    <source>
        <dbReference type="ARBA" id="ARBA00023125"/>
    </source>
</evidence>
<dbReference type="InterPro" id="IPR010998">
    <property type="entry name" value="Integrase_recombinase_N"/>
</dbReference>
<evidence type="ECO:0000256" key="4">
    <source>
        <dbReference type="ARBA" id="ARBA00022829"/>
    </source>
</evidence>
<comment type="subcellular location">
    <subcellularLocation>
        <location evidence="1">Cytoplasm</location>
    </subcellularLocation>
</comment>
<protein>
    <submittedName>
        <fullName evidence="12">Tyrosine recombinase XerC</fullName>
    </submittedName>
</protein>
<keyword evidence="7" id="KW-0233">DNA recombination</keyword>
<evidence type="ECO:0000256" key="5">
    <source>
        <dbReference type="ARBA" id="ARBA00022908"/>
    </source>
</evidence>
<proteinExistence type="predicted"/>
<dbReference type="GO" id="GO:0005737">
    <property type="term" value="C:cytoplasm"/>
    <property type="evidence" value="ECO:0007669"/>
    <property type="project" value="UniProtKB-SubCell"/>
</dbReference>
<sequence>MIDMFLDYLRLERNYSPMTVISYRKDLEAFERFCQELDPQITWESVDTDVVRDWMEDMMDKGNAASSVNRRISALRSFYRFALRCGLVSKDPVHGLQGPRRQKPLPQFLKESEMEQLLDPAMWTDGYEDVLARTLIVTFYETGIRLSELTGLDDRDVDDVTCELKVTGKRNKQRIIPFGKELEETLAAYRCVRDARTGDSSPTLFRTEKGERITNAQVRALVKKNLSKVSTLKKRTPHVLRHTFATAMLNHEAGLESVKKLLGHESLSTTEIYTHTTFEQLKKVYKNAHPRA</sequence>
<dbReference type="EMBL" id="UGTM01000001">
    <property type="protein sequence ID" value="SUB87600.1"/>
    <property type="molecule type" value="Genomic_DNA"/>
</dbReference>
<dbReference type="GO" id="GO:0007059">
    <property type="term" value="P:chromosome segregation"/>
    <property type="evidence" value="ECO:0007669"/>
    <property type="project" value="UniProtKB-KW"/>
</dbReference>
<keyword evidence="6 9" id="KW-0238">DNA-binding</keyword>
<keyword evidence="4" id="KW-0159">Chromosome partition</keyword>
<dbReference type="PANTHER" id="PTHR30349:SF77">
    <property type="entry name" value="TYROSINE RECOMBINASE XERC"/>
    <property type="match status" value="1"/>
</dbReference>
<dbReference type="InterPro" id="IPR002104">
    <property type="entry name" value="Integrase_catalytic"/>
</dbReference>
<dbReference type="PROSITE" id="PS51900">
    <property type="entry name" value="CB"/>
    <property type="match status" value="1"/>
</dbReference>
<keyword evidence="8" id="KW-0131">Cell cycle</keyword>
<evidence type="ECO:0000256" key="9">
    <source>
        <dbReference type="PROSITE-ProRule" id="PRU01248"/>
    </source>
</evidence>
<dbReference type="InterPro" id="IPR013762">
    <property type="entry name" value="Integrase-like_cat_sf"/>
</dbReference>
<dbReference type="GO" id="GO:0006310">
    <property type="term" value="P:DNA recombination"/>
    <property type="evidence" value="ECO:0007669"/>
    <property type="project" value="UniProtKB-KW"/>
</dbReference>
<reference evidence="12 13" key="1">
    <citation type="submission" date="2018-06" db="EMBL/GenBank/DDBJ databases">
        <authorList>
            <consortium name="Pathogen Informatics"/>
            <person name="Doyle S."/>
        </authorList>
    </citation>
    <scope>NUCLEOTIDE SEQUENCE [LARGE SCALE GENOMIC DNA]</scope>
    <source>
        <strain evidence="12 13">NCTC13067</strain>
    </source>
</reference>
<evidence type="ECO:0000313" key="13">
    <source>
        <dbReference type="Proteomes" id="UP000255469"/>
    </source>
</evidence>
<dbReference type="SUPFAM" id="SSF56349">
    <property type="entry name" value="DNA breaking-rejoining enzymes"/>
    <property type="match status" value="1"/>
</dbReference>
<dbReference type="AlphaFoldDB" id="A0A379E589"/>
<dbReference type="PANTHER" id="PTHR30349">
    <property type="entry name" value="PHAGE INTEGRASE-RELATED"/>
    <property type="match status" value="1"/>
</dbReference>
<dbReference type="GO" id="GO:0051301">
    <property type="term" value="P:cell division"/>
    <property type="evidence" value="ECO:0007669"/>
    <property type="project" value="UniProtKB-KW"/>
</dbReference>
<evidence type="ECO:0000259" key="11">
    <source>
        <dbReference type="PROSITE" id="PS51900"/>
    </source>
</evidence>
<dbReference type="GO" id="GO:0003677">
    <property type="term" value="F:DNA binding"/>
    <property type="evidence" value="ECO:0007669"/>
    <property type="project" value="UniProtKB-UniRule"/>
</dbReference>
<dbReference type="Proteomes" id="UP000255469">
    <property type="component" value="Unassembled WGS sequence"/>
</dbReference>
<evidence type="ECO:0000256" key="1">
    <source>
        <dbReference type="ARBA" id="ARBA00004496"/>
    </source>
</evidence>
<dbReference type="InterPro" id="IPR050090">
    <property type="entry name" value="Tyrosine_recombinase_XerCD"/>
</dbReference>
<dbReference type="Gene3D" id="1.10.443.10">
    <property type="entry name" value="Intergrase catalytic core"/>
    <property type="match status" value="1"/>
</dbReference>
<evidence type="ECO:0000259" key="10">
    <source>
        <dbReference type="PROSITE" id="PS51898"/>
    </source>
</evidence>
<keyword evidence="2" id="KW-0963">Cytoplasm</keyword>